<feature type="region of interest" description="Disordered" evidence="1">
    <location>
        <begin position="1"/>
        <end position="25"/>
    </location>
</feature>
<name>A0A9D4T867_RHISA</name>
<gene>
    <name evidence="2" type="ORF">HPB52_021758</name>
</gene>
<accession>A0A9D4T867</accession>
<dbReference type="AlphaFoldDB" id="A0A9D4T867"/>
<keyword evidence="3" id="KW-1185">Reference proteome</keyword>
<organism evidence="2 3">
    <name type="scientific">Rhipicephalus sanguineus</name>
    <name type="common">Brown dog tick</name>
    <name type="synonym">Ixodes sanguineus</name>
    <dbReference type="NCBI Taxonomy" id="34632"/>
    <lineage>
        <taxon>Eukaryota</taxon>
        <taxon>Metazoa</taxon>
        <taxon>Ecdysozoa</taxon>
        <taxon>Arthropoda</taxon>
        <taxon>Chelicerata</taxon>
        <taxon>Arachnida</taxon>
        <taxon>Acari</taxon>
        <taxon>Parasitiformes</taxon>
        <taxon>Ixodida</taxon>
        <taxon>Ixodoidea</taxon>
        <taxon>Ixodidae</taxon>
        <taxon>Rhipicephalinae</taxon>
        <taxon>Rhipicephalus</taxon>
        <taxon>Rhipicephalus</taxon>
    </lineage>
</organism>
<reference evidence="2" key="2">
    <citation type="submission" date="2021-09" db="EMBL/GenBank/DDBJ databases">
        <authorList>
            <person name="Jia N."/>
            <person name="Wang J."/>
            <person name="Shi W."/>
            <person name="Du L."/>
            <person name="Sun Y."/>
            <person name="Zhan W."/>
            <person name="Jiang J."/>
            <person name="Wang Q."/>
            <person name="Zhang B."/>
            <person name="Ji P."/>
            <person name="Sakyi L.B."/>
            <person name="Cui X."/>
            <person name="Yuan T."/>
            <person name="Jiang B."/>
            <person name="Yang W."/>
            <person name="Lam T.T.-Y."/>
            <person name="Chang Q."/>
            <person name="Ding S."/>
            <person name="Wang X."/>
            <person name="Zhu J."/>
            <person name="Ruan X."/>
            <person name="Zhao L."/>
            <person name="Wei J."/>
            <person name="Que T."/>
            <person name="Du C."/>
            <person name="Cheng J."/>
            <person name="Dai P."/>
            <person name="Han X."/>
            <person name="Huang E."/>
            <person name="Gao Y."/>
            <person name="Liu J."/>
            <person name="Shao H."/>
            <person name="Ye R."/>
            <person name="Li L."/>
            <person name="Wei W."/>
            <person name="Wang X."/>
            <person name="Wang C."/>
            <person name="Huo Q."/>
            <person name="Li W."/>
            <person name="Guo W."/>
            <person name="Chen H."/>
            <person name="Chen S."/>
            <person name="Zhou L."/>
            <person name="Zhou L."/>
            <person name="Ni X."/>
            <person name="Tian J."/>
            <person name="Zhou Y."/>
            <person name="Sheng Y."/>
            <person name="Liu T."/>
            <person name="Pan Y."/>
            <person name="Xia L."/>
            <person name="Li J."/>
            <person name="Zhao F."/>
            <person name="Cao W."/>
        </authorList>
    </citation>
    <scope>NUCLEOTIDE SEQUENCE</scope>
    <source>
        <strain evidence="2">Rsan-2018</strain>
        <tissue evidence="2">Larvae</tissue>
    </source>
</reference>
<proteinExistence type="predicted"/>
<feature type="compositionally biased region" description="Polar residues" evidence="1">
    <location>
        <begin position="86"/>
        <end position="96"/>
    </location>
</feature>
<sequence>MCGKQAPWGGVHCPVNSPNDTPVTTDALDLDELLSSASEDEGAVLETTSYASPGPASDTDANWKLAISRRQRQRQKKFDQARAVSLQPTGPASTPPSHVAAGAAPAGNAPAAQADAACVDRRPQRRM</sequence>
<comment type="caution">
    <text evidence="2">The sequence shown here is derived from an EMBL/GenBank/DDBJ whole genome shotgun (WGS) entry which is preliminary data.</text>
</comment>
<feature type="region of interest" description="Disordered" evidence="1">
    <location>
        <begin position="38"/>
        <end position="127"/>
    </location>
</feature>
<evidence type="ECO:0000256" key="1">
    <source>
        <dbReference type="SAM" id="MobiDB-lite"/>
    </source>
</evidence>
<dbReference type="EMBL" id="JABSTV010001246">
    <property type="protein sequence ID" value="KAH7976945.1"/>
    <property type="molecule type" value="Genomic_DNA"/>
</dbReference>
<evidence type="ECO:0000313" key="2">
    <source>
        <dbReference type="EMBL" id="KAH7976945.1"/>
    </source>
</evidence>
<feature type="compositionally biased region" description="Low complexity" evidence="1">
    <location>
        <begin position="100"/>
        <end position="117"/>
    </location>
</feature>
<dbReference type="Proteomes" id="UP000821837">
    <property type="component" value="Chromosome 10"/>
</dbReference>
<evidence type="ECO:0000313" key="3">
    <source>
        <dbReference type="Proteomes" id="UP000821837"/>
    </source>
</evidence>
<feature type="compositionally biased region" description="Basic and acidic residues" evidence="1">
    <location>
        <begin position="118"/>
        <end position="127"/>
    </location>
</feature>
<protein>
    <submittedName>
        <fullName evidence="2">Uncharacterized protein</fullName>
    </submittedName>
</protein>
<reference evidence="2" key="1">
    <citation type="journal article" date="2020" name="Cell">
        <title>Large-Scale Comparative Analyses of Tick Genomes Elucidate Their Genetic Diversity and Vector Capacities.</title>
        <authorList>
            <consortium name="Tick Genome and Microbiome Consortium (TIGMIC)"/>
            <person name="Jia N."/>
            <person name="Wang J."/>
            <person name="Shi W."/>
            <person name="Du L."/>
            <person name="Sun Y."/>
            <person name="Zhan W."/>
            <person name="Jiang J.F."/>
            <person name="Wang Q."/>
            <person name="Zhang B."/>
            <person name="Ji P."/>
            <person name="Bell-Sakyi L."/>
            <person name="Cui X.M."/>
            <person name="Yuan T.T."/>
            <person name="Jiang B.G."/>
            <person name="Yang W.F."/>
            <person name="Lam T.T."/>
            <person name="Chang Q.C."/>
            <person name="Ding S.J."/>
            <person name="Wang X.J."/>
            <person name="Zhu J.G."/>
            <person name="Ruan X.D."/>
            <person name="Zhao L."/>
            <person name="Wei J.T."/>
            <person name="Ye R.Z."/>
            <person name="Que T.C."/>
            <person name="Du C.H."/>
            <person name="Zhou Y.H."/>
            <person name="Cheng J.X."/>
            <person name="Dai P.F."/>
            <person name="Guo W.B."/>
            <person name="Han X.H."/>
            <person name="Huang E.J."/>
            <person name="Li L.F."/>
            <person name="Wei W."/>
            <person name="Gao Y.C."/>
            <person name="Liu J.Z."/>
            <person name="Shao H.Z."/>
            <person name="Wang X."/>
            <person name="Wang C.C."/>
            <person name="Yang T.C."/>
            <person name="Huo Q.B."/>
            <person name="Li W."/>
            <person name="Chen H.Y."/>
            <person name="Chen S.E."/>
            <person name="Zhou L.G."/>
            <person name="Ni X.B."/>
            <person name="Tian J.H."/>
            <person name="Sheng Y."/>
            <person name="Liu T."/>
            <person name="Pan Y.S."/>
            <person name="Xia L.Y."/>
            <person name="Li J."/>
            <person name="Zhao F."/>
            <person name="Cao W.C."/>
        </authorList>
    </citation>
    <scope>NUCLEOTIDE SEQUENCE</scope>
    <source>
        <strain evidence="2">Rsan-2018</strain>
    </source>
</reference>